<evidence type="ECO:0000313" key="10">
    <source>
        <dbReference type="EMBL" id="CAB9509517.1"/>
    </source>
</evidence>
<dbReference type="InterPro" id="IPR029063">
    <property type="entry name" value="SAM-dependent_MTases_sf"/>
</dbReference>
<evidence type="ECO:0000256" key="3">
    <source>
        <dbReference type="ARBA" id="ARBA00012834"/>
    </source>
</evidence>
<evidence type="ECO:0000256" key="2">
    <source>
        <dbReference type="ARBA" id="ARBA00010703"/>
    </source>
</evidence>
<keyword evidence="5" id="KW-0808">Transferase</keyword>
<dbReference type="Gene3D" id="3.40.50.150">
    <property type="entry name" value="Vaccinia Virus protein VP39"/>
    <property type="match status" value="1"/>
</dbReference>
<dbReference type="EMBL" id="CAICTM010000392">
    <property type="protein sequence ID" value="CAB9509517.1"/>
    <property type="molecule type" value="Genomic_DNA"/>
</dbReference>
<comment type="caution">
    <text evidence="10">The sequence shown here is derived from an EMBL/GenBank/DDBJ whole genome shotgun (WGS) entry which is preliminary data.</text>
</comment>
<dbReference type="AlphaFoldDB" id="A0A9N8HE87"/>
<accession>A0A9N8HE87</accession>
<comment type="catalytic activity">
    <reaction evidence="1">
        <text>[phosphatase 2A protein]-C-terminal L-leucine + S-adenosyl-L-methionine = [phosphatase 2A protein]-C-terminal L-leucine methyl ester + S-adenosyl-L-homocysteine</text>
        <dbReference type="Rhea" id="RHEA:48544"/>
        <dbReference type="Rhea" id="RHEA-COMP:12134"/>
        <dbReference type="Rhea" id="RHEA-COMP:12135"/>
        <dbReference type="ChEBI" id="CHEBI:57856"/>
        <dbReference type="ChEBI" id="CHEBI:59789"/>
        <dbReference type="ChEBI" id="CHEBI:90516"/>
        <dbReference type="ChEBI" id="CHEBI:90517"/>
        <dbReference type="EC" id="2.1.1.233"/>
    </reaction>
</comment>
<feature type="region of interest" description="Disordered" evidence="9">
    <location>
        <begin position="1"/>
        <end position="22"/>
    </location>
</feature>
<feature type="compositionally biased region" description="Acidic residues" evidence="9">
    <location>
        <begin position="210"/>
        <end position="222"/>
    </location>
</feature>
<keyword evidence="11" id="KW-1185">Reference proteome</keyword>
<gene>
    <name evidence="10" type="ORF">SEMRO_393_G133510.1</name>
</gene>
<dbReference type="EC" id="2.1.1.233" evidence="3"/>
<feature type="binding site" evidence="8">
    <location>
        <position position="288"/>
    </location>
    <ligand>
        <name>S-adenosyl-L-methionine</name>
        <dbReference type="ChEBI" id="CHEBI:59789"/>
    </ligand>
</feature>
<name>A0A9N8HE87_9STRA</name>
<evidence type="ECO:0000313" key="11">
    <source>
        <dbReference type="Proteomes" id="UP001153069"/>
    </source>
</evidence>
<evidence type="ECO:0000256" key="8">
    <source>
        <dbReference type="PIRSR" id="PIRSR016305-1"/>
    </source>
</evidence>
<organism evidence="10 11">
    <name type="scientific">Seminavis robusta</name>
    <dbReference type="NCBI Taxonomy" id="568900"/>
    <lineage>
        <taxon>Eukaryota</taxon>
        <taxon>Sar</taxon>
        <taxon>Stramenopiles</taxon>
        <taxon>Ochrophyta</taxon>
        <taxon>Bacillariophyta</taxon>
        <taxon>Bacillariophyceae</taxon>
        <taxon>Bacillariophycidae</taxon>
        <taxon>Naviculales</taxon>
        <taxon>Naviculaceae</taxon>
        <taxon>Seminavis</taxon>
    </lineage>
</organism>
<dbReference type="PANTHER" id="PTHR13600">
    <property type="entry name" value="LEUCINE CARBOXYL METHYLTRANSFERASE"/>
    <property type="match status" value="1"/>
</dbReference>
<sequence length="453" mass="49836">MSNGDTSNNTSNGSPHHHHHHDAPIMKTADDAILAKVATVEAGYYQDPYVTAMSRHASGITTTPTATNRRRQIQPIIKRGTHARVCCMDRAITSFLEFHHNNTNSKAQVLVLGCGKDTSYFRHVLHNKTEQSESTTTTIGWYEVDHPSVIQAKAAIVREAPHVFGATVKKSVHGFSISPTGKKSKTATTNGSSSSRESKKQKQTLAPIIDEGDEEEDEEEGDVVMPMETEQFDAFEESTLESTTTDKSDTSTCHWIQHDLRESPPALVEKLTHTSHFDPSLPTLVLLECVLMYLPDDESRQLLQCLTQLLPHICVCAYEPILGSDNFGTVMEQHLTRAGVTSHDSGLHVVRTLDAQLDKLLACGFTRAAGCDMAAAYDSVLTPVQRRDATKAEFLDELEEWQLIMHHYCLIVAAAANNDEESGDDQNFGALLCSIGESSAMGFDPTKTVQKSK</sequence>
<evidence type="ECO:0000256" key="5">
    <source>
        <dbReference type="ARBA" id="ARBA00022679"/>
    </source>
</evidence>
<evidence type="ECO:0000256" key="9">
    <source>
        <dbReference type="SAM" id="MobiDB-lite"/>
    </source>
</evidence>
<dbReference type="InterPro" id="IPR007213">
    <property type="entry name" value="Ppm1/Ppm2/Tcmp"/>
</dbReference>
<dbReference type="Proteomes" id="UP001153069">
    <property type="component" value="Unassembled WGS sequence"/>
</dbReference>
<evidence type="ECO:0000256" key="4">
    <source>
        <dbReference type="ARBA" id="ARBA00022603"/>
    </source>
</evidence>
<comment type="similarity">
    <text evidence="2">Belongs to the methyltransferase superfamily. LCMT family.</text>
</comment>
<keyword evidence="6 8" id="KW-0949">S-adenosyl-L-methionine</keyword>
<feature type="compositionally biased region" description="Polar residues" evidence="9">
    <location>
        <begin position="177"/>
        <end position="191"/>
    </location>
</feature>
<dbReference type="PIRSF" id="PIRSF016305">
    <property type="entry name" value="LCM_mtfrase"/>
    <property type="match status" value="1"/>
</dbReference>
<evidence type="ECO:0000256" key="7">
    <source>
        <dbReference type="ARBA" id="ARBA00032526"/>
    </source>
</evidence>
<dbReference type="Pfam" id="PF04072">
    <property type="entry name" value="LCM"/>
    <property type="match status" value="2"/>
</dbReference>
<evidence type="ECO:0000256" key="1">
    <source>
        <dbReference type="ARBA" id="ARBA00000724"/>
    </source>
</evidence>
<dbReference type="SUPFAM" id="SSF53335">
    <property type="entry name" value="S-adenosyl-L-methionine-dependent methyltransferases"/>
    <property type="match status" value="2"/>
</dbReference>
<dbReference type="InterPro" id="IPR016651">
    <property type="entry name" value="LCMT1"/>
</dbReference>
<dbReference type="GO" id="GO:0018423">
    <property type="term" value="F:protein C-terminal leucine carboxyl O-methyltransferase activity"/>
    <property type="evidence" value="ECO:0007669"/>
    <property type="project" value="UniProtKB-EC"/>
</dbReference>
<feature type="binding site" evidence="8">
    <location>
        <begin position="259"/>
        <end position="260"/>
    </location>
    <ligand>
        <name>S-adenosyl-L-methionine</name>
        <dbReference type="ChEBI" id="CHEBI:59789"/>
    </ligand>
</feature>
<protein>
    <recommendedName>
        <fullName evidence="3">[phosphatase 2A protein]-leucine-carboxy methyltransferase</fullName>
        <ecNumber evidence="3">2.1.1.233</ecNumber>
    </recommendedName>
    <alternativeName>
        <fullName evidence="7">[Phosphatase 2A protein]-leucine-carboxy methyltransferase 1</fullName>
    </alternativeName>
</protein>
<feature type="region of interest" description="Disordered" evidence="9">
    <location>
        <begin position="175"/>
        <end position="224"/>
    </location>
</feature>
<proteinExistence type="inferred from homology"/>
<evidence type="ECO:0000256" key="6">
    <source>
        <dbReference type="ARBA" id="ARBA00022691"/>
    </source>
</evidence>
<keyword evidence="4 10" id="KW-0489">Methyltransferase</keyword>
<dbReference type="PANTHER" id="PTHR13600:SF21">
    <property type="entry name" value="LEUCINE CARBOXYL METHYLTRANSFERASE 1"/>
    <property type="match status" value="1"/>
</dbReference>
<feature type="compositionally biased region" description="Low complexity" evidence="9">
    <location>
        <begin position="1"/>
        <end position="14"/>
    </location>
</feature>
<dbReference type="GO" id="GO:0032259">
    <property type="term" value="P:methylation"/>
    <property type="evidence" value="ECO:0007669"/>
    <property type="project" value="UniProtKB-KW"/>
</dbReference>
<reference evidence="10" key="1">
    <citation type="submission" date="2020-06" db="EMBL/GenBank/DDBJ databases">
        <authorList>
            <consortium name="Plant Systems Biology data submission"/>
        </authorList>
    </citation>
    <scope>NUCLEOTIDE SEQUENCE</scope>
    <source>
        <strain evidence="10">D6</strain>
    </source>
</reference>
<dbReference type="OrthoDB" id="203237at2759"/>